<feature type="transmembrane region" description="Helical" evidence="7">
    <location>
        <begin position="21"/>
        <end position="48"/>
    </location>
</feature>
<feature type="domain" description="ABC transporter" evidence="8">
    <location>
        <begin position="344"/>
        <end position="577"/>
    </location>
</feature>
<evidence type="ECO:0000256" key="2">
    <source>
        <dbReference type="ARBA" id="ARBA00022692"/>
    </source>
</evidence>
<dbReference type="InterPro" id="IPR017871">
    <property type="entry name" value="ABC_transporter-like_CS"/>
</dbReference>
<dbReference type="PROSITE" id="PS50929">
    <property type="entry name" value="ABC_TM1F"/>
    <property type="match status" value="1"/>
</dbReference>
<keyword evidence="3" id="KW-0547">Nucleotide-binding</keyword>
<keyword evidence="11" id="KW-1185">Reference proteome</keyword>
<dbReference type="PROSITE" id="PS50893">
    <property type="entry name" value="ABC_TRANSPORTER_2"/>
    <property type="match status" value="1"/>
</dbReference>
<feature type="transmembrane region" description="Helical" evidence="7">
    <location>
        <begin position="143"/>
        <end position="167"/>
    </location>
</feature>
<evidence type="ECO:0000313" key="10">
    <source>
        <dbReference type="EMBL" id="GGJ46557.1"/>
    </source>
</evidence>
<dbReference type="Gene3D" id="1.20.1560.10">
    <property type="entry name" value="ABC transporter type 1, transmembrane domain"/>
    <property type="match status" value="1"/>
</dbReference>
<protein>
    <submittedName>
        <fullName evidence="10">ABC transporter ATP-binding protein</fullName>
    </submittedName>
</protein>
<name>A0ABQ2D558_9MICC</name>
<keyword evidence="6 7" id="KW-0472">Membrane</keyword>
<evidence type="ECO:0000259" key="8">
    <source>
        <dbReference type="PROSITE" id="PS50893"/>
    </source>
</evidence>
<dbReference type="InterPro" id="IPR003439">
    <property type="entry name" value="ABC_transporter-like_ATP-bd"/>
</dbReference>
<evidence type="ECO:0000259" key="9">
    <source>
        <dbReference type="PROSITE" id="PS50929"/>
    </source>
</evidence>
<evidence type="ECO:0000313" key="11">
    <source>
        <dbReference type="Proteomes" id="UP000606115"/>
    </source>
</evidence>
<evidence type="ECO:0000256" key="3">
    <source>
        <dbReference type="ARBA" id="ARBA00022741"/>
    </source>
</evidence>
<gene>
    <name evidence="10" type="ORF">GCM10007173_01420</name>
</gene>
<dbReference type="Pfam" id="PF00664">
    <property type="entry name" value="ABC_membrane"/>
    <property type="match status" value="1"/>
</dbReference>
<feature type="transmembrane region" description="Helical" evidence="7">
    <location>
        <begin position="271"/>
        <end position="293"/>
    </location>
</feature>
<dbReference type="EMBL" id="BMKX01000001">
    <property type="protein sequence ID" value="GGJ46557.1"/>
    <property type="molecule type" value="Genomic_DNA"/>
</dbReference>
<organism evidence="10 11">
    <name type="scientific">Glutamicibacter ardleyensis</name>
    <dbReference type="NCBI Taxonomy" id="225894"/>
    <lineage>
        <taxon>Bacteria</taxon>
        <taxon>Bacillati</taxon>
        <taxon>Actinomycetota</taxon>
        <taxon>Actinomycetes</taxon>
        <taxon>Micrococcales</taxon>
        <taxon>Micrococcaceae</taxon>
        <taxon>Glutamicibacter</taxon>
    </lineage>
</organism>
<feature type="transmembrane region" description="Helical" evidence="7">
    <location>
        <begin position="173"/>
        <end position="194"/>
    </location>
</feature>
<dbReference type="Pfam" id="PF00005">
    <property type="entry name" value="ABC_tran"/>
    <property type="match status" value="1"/>
</dbReference>
<accession>A0ABQ2D558</accession>
<dbReference type="SMART" id="SM00382">
    <property type="entry name" value="AAA"/>
    <property type="match status" value="1"/>
</dbReference>
<dbReference type="InterPro" id="IPR003593">
    <property type="entry name" value="AAA+_ATPase"/>
</dbReference>
<keyword evidence="4 10" id="KW-0067">ATP-binding</keyword>
<dbReference type="SUPFAM" id="SSF90123">
    <property type="entry name" value="ABC transporter transmembrane region"/>
    <property type="match status" value="1"/>
</dbReference>
<dbReference type="InterPro" id="IPR011527">
    <property type="entry name" value="ABC1_TM_dom"/>
</dbReference>
<dbReference type="PROSITE" id="PS00211">
    <property type="entry name" value="ABC_TRANSPORTER_1"/>
    <property type="match status" value="1"/>
</dbReference>
<evidence type="ECO:0000256" key="6">
    <source>
        <dbReference type="ARBA" id="ARBA00023136"/>
    </source>
</evidence>
<evidence type="ECO:0000256" key="5">
    <source>
        <dbReference type="ARBA" id="ARBA00022989"/>
    </source>
</evidence>
<dbReference type="InterPro" id="IPR036640">
    <property type="entry name" value="ABC1_TM_sf"/>
</dbReference>
<dbReference type="PANTHER" id="PTHR24221:SF590">
    <property type="entry name" value="COMPONENT LINKED WITH THE ASSEMBLY OF CYTOCHROME' TRANSPORT TRANSMEMBRANE ATP-BINDING PROTEIN ABC TRANSPORTER CYDD-RELATED"/>
    <property type="match status" value="1"/>
</dbReference>
<dbReference type="GO" id="GO:0005524">
    <property type="term" value="F:ATP binding"/>
    <property type="evidence" value="ECO:0007669"/>
    <property type="project" value="UniProtKB-KW"/>
</dbReference>
<dbReference type="GeneID" id="303302559"/>
<comment type="subcellular location">
    <subcellularLocation>
        <location evidence="1">Cell membrane</location>
        <topology evidence="1">Multi-pass membrane protein</topology>
    </subcellularLocation>
</comment>
<feature type="transmembrane region" description="Helical" evidence="7">
    <location>
        <begin position="68"/>
        <end position="87"/>
    </location>
</feature>
<evidence type="ECO:0000256" key="4">
    <source>
        <dbReference type="ARBA" id="ARBA00022840"/>
    </source>
</evidence>
<reference evidence="11" key="1">
    <citation type="journal article" date="2019" name="Int. J. Syst. Evol. Microbiol.">
        <title>The Global Catalogue of Microorganisms (GCM) 10K type strain sequencing project: providing services to taxonomists for standard genome sequencing and annotation.</title>
        <authorList>
            <consortium name="The Broad Institute Genomics Platform"/>
            <consortium name="The Broad Institute Genome Sequencing Center for Infectious Disease"/>
            <person name="Wu L."/>
            <person name="Ma J."/>
        </authorList>
    </citation>
    <scope>NUCLEOTIDE SEQUENCE [LARGE SCALE GENOMIC DNA]</scope>
    <source>
        <strain evidence="11">CGMCC 1.3685</strain>
    </source>
</reference>
<evidence type="ECO:0000256" key="1">
    <source>
        <dbReference type="ARBA" id="ARBA00004651"/>
    </source>
</evidence>
<sequence>MSKQQKLPGSLASSRWLISHTLDLLPPLALASLLACLNRLVALGIYLLAGVGLVQVIGLELPGPSSRVPIGLLIVAIIFAGLLKGGLRYAEQYVGHKVAFLALSRLRSTMYEAFAKQAPFTAATKSSGSLLAKATRDIDKVEVFFAHTLPPAVAAVVVSATVSWWTYLNFGSTPALILLSGYVIVGLLLPMIGVPTLRRAASSAATSRGKQNQLVMESLAGVEVLHAFGAGEQMIKRLATTASADAAQGNKAGWVTGLRAALSQIVTWGSALALVLASETTLSATIILVVIAVPSYDSVRTVDGFVLGLQDSLASARRLFATASAPPVVAEQRGSVPLPHTGTLSVQNLSVFHDQRQVVEGVDFSISPGELLTVVGASGSGKSSIAAALVRALKSNGTLSLGEVQLDMVPLAELRSRIVLVSQEAVMVRGSIRENLVLGAEGITDEELRSVINELGLGPWLRAQRDGLDTRLADRSSSLSGGQRQRLALARALVRHPAVLIMDESTSALDADSEQLVLNAINERRGYGMGVLMISHRLATVREANTVMVLDAGKIVESGTPQALLADTSGVFYSMVVRENDRITAESP</sequence>
<dbReference type="SUPFAM" id="SSF52540">
    <property type="entry name" value="P-loop containing nucleoside triphosphate hydrolases"/>
    <property type="match status" value="1"/>
</dbReference>
<dbReference type="Proteomes" id="UP000606115">
    <property type="component" value="Unassembled WGS sequence"/>
</dbReference>
<feature type="domain" description="ABC transmembrane type-1" evidence="9">
    <location>
        <begin position="29"/>
        <end position="278"/>
    </location>
</feature>
<dbReference type="RefSeq" id="WP_188682962.1">
    <property type="nucleotide sequence ID" value="NZ_BMKX01000001.1"/>
</dbReference>
<keyword evidence="5 7" id="KW-1133">Transmembrane helix</keyword>
<dbReference type="Gene3D" id="3.40.50.300">
    <property type="entry name" value="P-loop containing nucleotide triphosphate hydrolases"/>
    <property type="match status" value="1"/>
</dbReference>
<keyword evidence="2 7" id="KW-0812">Transmembrane</keyword>
<dbReference type="InterPro" id="IPR039421">
    <property type="entry name" value="Type_1_exporter"/>
</dbReference>
<comment type="caution">
    <text evidence="10">The sequence shown here is derived from an EMBL/GenBank/DDBJ whole genome shotgun (WGS) entry which is preliminary data.</text>
</comment>
<evidence type="ECO:0000256" key="7">
    <source>
        <dbReference type="SAM" id="Phobius"/>
    </source>
</evidence>
<proteinExistence type="predicted"/>
<dbReference type="InterPro" id="IPR027417">
    <property type="entry name" value="P-loop_NTPase"/>
</dbReference>
<dbReference type="PANTHER" id="PTHR24221">
    <property type="entry name" value="ATP-BINDING CASSETTE SUB-FAMILY B"/>
    <property type="match status" value="1"/>
</dbReference>